<name>A0AA36GRI2_CYLNA</name>
<reference evidence="2" key="1">
    <citation type="submission" date="2023-07" db="EMBL/GenBank/DDBJ databases">
        <authorList>
            <consortium name="CYATHOMIX"/>
        </authorList>
    </citation>
    <scope>NUCLEOTIDE SEQUENCE</scope>
    <source>
        <strain evidence="2">N/A</strain>
    </source>
</reference>
<sequence length="213" mass="24251">MATIKEASLNEKLREANTLRNVIGTQVDVEALLNVFGEQPLRGPLRGKADLENIRNDIIAVEKAKAKIFTTGESHENFDGKATEFDSFWELFKELVHKQPYSNIEKLSILLNRCKGDAAKTLKMIPRTGNSYEEAVNQLKLQYQDAKRTTMTMIRQLKNMKQAKDDARSLRNTLSDIETIIATLRRNGEFVDTTQMSSMVIDTFPKTIQEKIL</sequence>
<dbReference type="PANTHER" id="PTHR22954:SF3">
    <property type="entry name" value="PROTEIN CBG08539"/>
    <property type="match status" value="1"/>
</dbReference>
<proteinExistence type="predicted"/>
<dbReference type="PANTHER" id="PTHR22954">
    <property type="entry name" value="RETROVIRAL PROTEASE-RELATED"/>
    <property type="match status" value="1"/>
</dbReference>
<dbReference type="Pfam" id="PF03564">
    <property type="entry name" value="DUF1759"/>
    <property type="match status" value="1"/>
</dbReference>
<accession>A0AA36GRI2</accession>
<comment type="caution">
    <text evidence="2">The sequence shown here is derived from an EMBL/GenBank/DDBJ whole genome shotgun (WGS) entry which is preliminary data.</text>
</comment>
<dbReference type="EMBL" id="CATQJL010000223">
    <property type="protein sequence ID" value="CAJ0596987.1"/>
    <property type="molecule type" value="Genomic_DNA"/>
</dbReference>
<organism evidence="2 3">
    <name type="scientific">Cylicocyclus nassatus</name>
    <name type="common">Nematode worm</name>
    <dbReference type="NCBI Taxonomy" id="53992"/>
    <lineage>
        <taxon>Eukaryota</taxon>
        <taxon>Metazoa</taxon>
        <taxon>Ecdysozoa</taxon>
        <taxon>Nematoda</taxon>
        <taxon>Chromadorea</taxon>
        <taxon>Rhabditida</taxon>
        <taxon>Rhabditina</taxon>
        <taxon>Rhabditomorpha</taxon>
        <taxon>Strongyloidea</taxon>
        <taxon>Strongylidae</taxon>
        <taxon>Cylicocyclus</taxon>
    </lineage>
</organism>
<keyword evidence="3" id="KW-1185">Reference proteome</keyword>
<keyword evidence="1" id="KW-0175">Coiled coil</keyword>
<evidence type="ECO:0000256" key="1">
    <source>
        <dbReference type="SAM" id="Coils"/>
    </source>
</evidence>
<evidence type="ECO:0000313" key="2">
    <source>
        <dbReference type="EMBL" id="CAJ0596987.1"/>
    </source>
</evidence>
<evidence type="ECO:0000313" key="3">
    <source>
        <dbReference type="Proteomes" id="UP001176961"/>
    </source>
</evidence>
<dbReference type="Proteomes" id="UP001176961">
    <property type="component" value="Unassembled WGS sequence"/>
</dbReference>
<feature type="coiled-coil region" evidence="1">
    <location>
        <begin position="129"/>
        <end position="187"/>
    </location>
</feature>
<protein>
    <submittedName>
        <fullName evidence="2">Uncharacterized protein</fullName>
    </submittedName>
</protein>
<dbReference type="AlphaFoldDB" id="A0AA36GRI2"/>
<gene>
    <name evidence="2" type="ORF">CYNAS_LOCUS8970</name>
</gene>
<dbReference type="InterPro" id="IPR005312">
    <property type="entry name" value="DUF1759"/>
</dbReference>